<evidence type="ECO:0000313" key="2">
    <source>
        <dbReference type="EMBL" id="ABZ07025.1"/>
    </source>
</evidence>
<dbReference type="AlphaFoldDB" id="B3T366"/>
<dbReference type="EMBL" id="EU016590">
    <property type="protein sequence ID" value="ABZ07025.1"/>
    <property type="molecule type" value="Genomic_DNA"/>
</dbReference>
<accession>B3T366</accession>
<dbReference type="InterPro" id="IPR007842">
    <property type="entry name" value="HEPN_dom"/>
</dbReference>
<dbReference type="Gene3D" id="1.20.120.330">
    <property type="entry name" value="Nucleotidyltransferases domain 2"/>
    <property type="match status" value="1"/>
</dbReference>
<dbReference type="Pfam" id="PF05168">
    <property type="entry name" value="HEPN"/>
    <property type="match status" value="1"/>
</dbReference>
<reference evidence="2" key="1">
    <citation type="journal article" date="2008" name="ISME J.">
        <title>Genomic patterns of recombination, clonal divergence and environment in marine microbial populations.</title>
        <authorList>
            <person name="Konstantinidis K.T."/>
            <person name="Delong E.F."/>
        </authorList>
    </citation>
    <scope>NUCLEOTIDE SEQUENCE</scope>
</reference>
<sequence length="132" mass="14796">MARSDRDHALLLLELVGKDHKALSNMRDGEAFEEEIFGFHAQQVVEKSLKSRIAAMGLAYPKSHDVSVLITILEGAGADLSGFPDLEDFSIYAVQYRYEAYDQSEDKLDRQETITATGILIDHVREVIRGAR</sequence>
<feature type="domain" description="HEPN" evidence="1">
    <location>
        <begin position="35"/>
        <end position="124"/>
    </location>
</feature>
<evidence type="ECO:0000259" key="1">
    <source>
        <dbReference type="Pfam" id="PF05168"/>
    </source>
</evidence>
<gene>
    <name evidence="2" type="ORF">ALOHA_HF4000ANIW93N21ctg1g32</name>
</gene>
<name>B3T366_9ZZZZ</name>
<protein>
    <recommendedName>
        <fullName evidence="1">HEPN domain-containing protein</fullName>
    </recommendedName>
</protein>
<dbReference type="SUPFAM" id="SSF81593">
    <property type="entry name" value="Nucleotidyltransferase substrate binding subunit/domain"/>
    <property type="match status" value="1"/>
</dbReference>
<organism evidence="2">
    <name type="scientific">uncultured marine microorganism HF4000_ANIW93N21</name>
    <dbReference type="NCBI Taxonomy" id="455527"/>
    <lineage>
        <taxon>unclassified sequences</taxon>
        <taxon>environmental samples</taxon>
    </lineage>
</organism>
<proteinExistence type="predicted"/>